<accession>A0A941DW94</accession>
<dbReference type="AlphaFoldDB" id="A0A941DW94"/>
<gene>
    <name evidence="1" type="ORF">KCX74_11260</name>
</gene>
<comment type="caution">
    <text evidence="1">The sequence shown here is derived from an EMBL/GenBank/DDBJ whole genome shotgun (WGS) entry which is preliminary data.</text>
</comment>
<evidence type="ECO:0000313" key="1">
    <source>
        <dbReference type="EMBL" id="MBR7796616.1"/>
    </source>
</evidence>
<sequence>MANLKITKITNKKEREEFPPHFLYRFIETGRPIPIDATQIACYLVKQVIRN</sequence>
<keyword evidence="2" id="KW-1185">Reference proteome</keyword>
<organism evidence="1 2">
    <name type="scientific">Virgibacillus salarius</name>
    <dbReference type="NCBI Taxonomy" id="447199"/>
    <lineage>
        <taxon>Bacteria</taxon>
        <taxon>Bacillati</taxon>
        <taxon>Bacillota</taxon>
        <taxon>Bacilli</taxon>
        <taxon>Bacillales</taxon>
        <taxon>Bacillaceae</taxon>
        <taxon>Virgibacillus</taxon>
    </lineage>
</organism>
<dbReference type="Proteomes" id="UP000675284">
    <property type="component" value="Unassembled WGS sequence"/>
</dbReference>
<name>A0A941DW94_9BACI</name>
<dbReference type="EMBL" id="JAGSOT010000030">
    <property type="protein sequence ID" value="MBR7796616.1"/>
    <property type="molecule type" value="Genomic_DNA"/>
</dbReference>
<reference evidence="1" key="1">
    <citation type="submission" date="2021-04" db="EMBL/GenBank/DDBJ databases">
        <title>Isolation and polyphasic classification of algal microorganism.</title>
        <authorList>
            <person name="Wang S."/>
        </authorList>
    </citation>
    <scope>NUCLEOTIDE SEQUENCE</scope>
    <source>
        <strain evidence="1">720a</strain>
    </source>
</reference>
<dbReference type="RefSeq" id="WP_161629285.1">
    <property type="nucleotide sequence ID" value="NZ_JAGSOT010000030.1"/>
</dbReference>
<protein>
    <submittedName>
        <fullName evidence="1">Uncharacterized protein</fullName>
    </submittedName>
</protein>
<evidence type="ECO:0000313" key="2">
    <source>
        <dbReference type="Proteomes" id="UP000675284"/>
    </source>
</evidence>
<proteinExistence type="predicted"/>